<evidence type="ECO:0000313" key="18">
    <source>
        <dbReference type="Proteomes" id="UP000694423"/>
    </source>
</evidence>
<keyword evidence="4" id="KW-0488">Methylation</keyword>
<dbReference type="PANTHER" id="PTHR45615:SF29">
    <property type="entry name" value="MYOSIN-7B"/>
    <property type="match status" value="1"/>
</dbReference>
<dbReference type="FunFam" id="1.20.120.720:FF:000001">
    <property type="entry name" value="Myosin heavy chain, muscle"/>
    <property type="match status" value="1"/>
</dbReference>
<dbReference type="Pfam" id="PF00063">
    <property type="entry name" value="Myosin_head"/>
    <property type="match status" value="1"/>
</dbReference>
<proteinExistence type="inferred from homology"/>
<dbReference type="FunFam" id="1.20.5.340:FF:000002">
    <property type="entry name" value="Myosin heavy chain"/>
    <property type="match status" value="1"/>
</dbReference>
<evidence type="ECO:0000256" key="10">
    <source>
        <dbReference type="ARBA" id="ARBA00023175"/>
    </source>
</evidence>
<evidence type="ECO:0000259" key="16">
    <source>
        <dbReference type="PROSITE" id="PS51456"/>
    </source>
</evidence>
<dbReference type="FunFam" id="1.20.5.340:FF:000003">
    <property type="entry name" value="Myosin heavy chain"/>
    <property type="match status" value="1"/>
</dbReference>
<evidence type="ECO:0000256" key="9">
    <source>
        <dbReference type="ARBA" id="ARBA00023123"/>
    </source>
</evidence>
<dbReference type="FunFam" id="1.20.5.340:FF:000013">
    <property type="entry name" value="Myosin heavy chain"/>
    <property type="match status" value="1"/>
</dbReference>
<dbReference type="InterPro" id="IPR014751">
    <property type="entry name" value="XRCC4-like_C"/>
</dbReference>
<feature type="region of interest" description="Disordered" evidence="15">
    <location>
        <begin position="1867"/>
        <end position="1890"/>
    </location>
</feature>
<evidence type="ECO:0000256" key="5">
    <source>
        <dbReference type="ARBA" id="ARBA00022490"/>
    </source>
</evidence>
<dbReference type="Proteomes" id="UP000694423">
    <property type="component" value="Unplaced"/>
</dbReference>
<evidence type="ECO:0000256" key="15">
    <source>
        <dbReference type="SAM" id="MobiDB-lite"/>
    </source>
</evidence>
<keyword evidence="8" id="KW-0175">Coiled coil</keyword>
<dbReference type="SUPFAM" id="SSF57997">
    <property type="entry name" value="Tropomyosin"/>
    <property type="match status" value="1"/>
</dbReference>
<organism evidence="17 18">
    <name type="scientific">Dromaius novaehollandiae</name>
    <name type="common">Emu</name>
    <dbReference type="NCBI Taxonomy" id="8790"/>
    <lineage>
        <taxon>Eukaryota</taxon>
        <taxon>Metazoa</taxon>
        <taxon>Chordata</taxon>
        <taxon>Craniata</taxon>
        <taxon>Vertebrata</taxon>
        <taxon>Euteleostomi</taxon>
        <taxon>Archelosauria</taxon>
        <taxon>Archosauria</taxon>
        <taxon>Dinosauria</taxon>
        <taxon>Saurischia</taxon>
        <taxon>Theropoda</taxon>
        <taxon>Coelurosauria</taxon>
        <taxon>Aves</taxon>
        <taxon>Palaeognathae</taxon>
        <taxon>Casuariiformes</taxon>
        <taxon>Dromaiidae</taxon>
        <taxon>Dromaius</taxon>
    </lineage>
</organism>
<name>A0A8C4KRT6_DRONO</name>
<dbReference type="InterPro" id="IPR036961">
    <property type="entry name" value="Kinesin_motor_dom_sf"/>
</dbReference>
<dbReference type="Gene3D" id="1.20.120.720">
    <property type="entry name" value="Myosin VI head, motor domain, U50 subdomain"/>
    <property type="match status" value="1"/>
</dbReference>
<dbReference type="SMART" id="SM00242">
    <property type="entry name" value="MYSc"/>
    <property type="match status" value="1"/>
</dbReference>
<dbReference type="InterPro" id="IPR002928">
    <property type="entry name" value="Myosin_tail"/>
</dbReference>
<dbReference type="FunFam" id="1.20.5.340:FF:000004">
    <property type="entry name" value="Myosin heavy chain"/>
    <property type="match status" value="1"/>
</dbReference>
<evidence type="ECO:0000256" key="13">
    <source>
        <dbReference type="ARBA" id="ARBA00038612"/>
    </source>
</evidence>
<keyword evidence="7 14" id="KW-0067">ATP-binding</keyword>
<dbReference type="Gene3D" id="6.10.250.2420">
    <property type="match status" value="1"/>
</dbReference>
<dbReference type="PANTHER" id="PTHR45615">
    <property type="entry name" value="MYOSIN HEAVY CHAIN, NON-MUSCLE"/>
    <property type="match status" value="1"/>
</dbReference>
<evidence type="ECO:0000256" key="11">
    <source>
        <dbReference type="ARBA" id="ARBA00023179"/>
    </source>
</evidence>
<comment type="similarity">
    <text evidence="2 14">Belongs to the TRAFAC class myosin-kinesin ATPase superfamily. Myosin family.</text>
</comment>
<dbReference type="GO" id="GO:0051015">
    <property type="term" value="F:actin filament binding"/>
    <property type="evidence" value="ECO:0007669"/>
    <property type="project" value="TreeGrafter"/>
</dbReference>
<reference evidence="17" key="1">
    <citation type="submission" date="2025-08" db="UniProtKB">
        <authorList>
            <consortium name="Ensembl"/>
        </authorList>
    </citation>
    <scope>IDENTIFICATION</scope>
</reference>
<dbReference type="GO" id="GO:0000146">
    <property type="term" value="F:microfilament motor activity"/>
    <property type="evidence" value="ECO:0007669"/>
    <property type="project" value="TreeGrafter"/>
</dbReference>
<keyword evidence="3" id="KW-0787">Thick filament</keyword>
<keyword evidence="12 14" id="KW-0009">Actin-binding</keyword>
<dbReference type="PROSITE" id="PS50096">
    <property type="entry name" value="IQ"/>
    <property type="match status" value="1"/>
</dbReference>
<dbReference type="GO" id="GO:0005524">
    <property type="term" value="F:ATP binding"/>
    <property type="evidence" value="ECO:0007669"/>
    <property type="project" value="UniProtKB-UniRule"/>
</dbReference>
<reference evidence="17" key="2">
    <citation type="submission" date="2025-09" db="UniProtKB">
        <authorList>
            <consortium name="Ensembl"/>
        </authorList>
    </citation>
    <scope>IDENTIFICATION</scope>
</reference>
<sequence length="1890" mass="218005">MAGAALPDALPSLLLQTRVVKEDELQQMNPPKFDMIEDMAMLTHLNEASVLYNLRRRYAHWMIYTYSGLFCVTINPYKWLPVYTAPVVAAYKGKRRSEAPPHIYSIADNAYNDMLRNRENQSMLITGESGAGKTVNTKRVIQYFAIVAALGDTPGKKGGTLEDQIIEANPAMEAFGNAKTIRNDNSSRFGKFIRIHFGPSGKLASADIDIYLLEKSRVIFQQPKERSYHIYYQILSGKKPELQDMLLLSLNPFDYHFCSQGVTTVDNLDDGEELMATDHAMDILGFSNDEKYGSYKIVGAIMHFGNMKFKQKQREEQAEADGTESADKAAYLMGISSADLIKGLLHPRVKVGNEYVTKGQNVEQVVYAVGALAKATYDRMFKWLVARINKTLDTKLARQFFIGVLDIAGFEIFEFNSFEQLCINFTNEKLQQFFNHHMFVLEQEEYKKEGIEWVFIDFGLDLQACIDLIEKPLGILSILEEECMFPKASDMSFKAKLYDNHIGKSPNFQKPRPDKKRKYETHFELVHYAGVVPYNIIGWLDKNKDPLNETVVAVFQKSQNKLLASLYENYVGSRAGEKCCRVAGMSPHASYPMSALQENLNKLMTNLRSTQPHFVRCIIPNETKTPGAMDAFLVLHQLRCNGVLEGIRICRKGFPNRILYADFKQRYRILNPTAIPDDKFVDSRKATEKLLSSLDLDHSQYKFGHTKVFFKAGLLGLLEEMRDERLAKILTMLQARIRGHLMRIEYQKIISRREALYTIQWNIRAFNAVKNWSWMKLFFKIKPLLKSAQTEKEMANLKEEFQKVKEALEKSEAKRKELEEKQVSMIQEKNDLALQLQAEQDNLADAEERCDLLIKSKIQLEAKVKELTERLEDEEEMNSDLTAKKRKLEDECAELKKDIDDLEITLAKVEKEKHATENKVKNLIEEMAALDEIIAKLTKEKKALQEAHQQALDDLQAEEDKVNTLTKAKVKLEQQVDDLESSLEQEKKIRMDLERAKRKLEGDLKLTQESVMDLENDKQQLEEKLKKKDFEISQLNSRIEDEQVLEAQLQKKIKELQARIEELEEELEAERTARAKVEKQRAEVSRELEELSERLEEAGGATATQLEMNKKREAEFLKLRRDLEEATLQHESTAAALRKKHADSVAELSEQIDNLQRVKQKLEKEKSEMKMEVDDLSSNIEYLTKNKANAEKLCRTYEDQLSEAKSKVDELQRQLADVSTQRGRLQTENGELSRLLEEKESFINQLSRGKTSFTQTIEELKRQLEEETKSKNALAHALQASRHDCDLLREQYEEEVEAKSELQRTLSKANAEVAQWRTKYETDAIQRTEELEEAKKKLAIRLQEAEEAVEAAHAKCSSLEKTKHRLQTEIEDLSVDLERANSACAALDKKQRNFDRILAEWKQKYEETQAELEASQKESRSLSTELFKLKNAYEESLDNLETLKRENKNLQEEIADLTDQISLSGKTIHELEKLKKALESEKSDIQAALEEAEGALEHEESKTLRIQLELNQIKADVDRKLAEKDEEFENLRRNHQRAMDSMQATLDAEARAKNEAVRLRKKMEGDLNEMEIQLSHANRQAAEFQKLGRQLQAQIKDLQIELDDTQRRNDDLKEQAAALERRNNLLLAEVEELRAALEQAERSRKLAEQELLEATERVNLLHSQNTGLINQKKKLETDISQLSSEVEDAVQECRNAEEKAKKAITDAAMMAEELKKEQDTSAHLERMKKNMEQTIKDLQMRLDEAEQIALKGGKKQIQKLEARVRELEGELDMEQKKMAEAQKGIRKYERRIKELSYQAEEDRKNLTRMQDLIDKLQSKVKSYKRQFEEAEQQANSNLVKYRKVQHELDDAEERADIAETQVNKLRARTRENKKSTDEKEISWGEGAGWG</sequence>
<dbReference type="FunFam" id="1.20.5.370:FF:000008">
    <property type="entry name" value="Myosin heavy chain"/>
    <property type="match status" value="1"/>
</dbReference>
<dbReference type="Gene3D" id="1.20.5.1160">
    <property type="entry name" value="Vasodilator-stimulated phosphoprotein"/>
    <property type="match status" value="1"/>
</dbReference>
<dbReference type="GO" id="GO:0030016">
    <property type="term" value="C:myofibril"/>
    <property type="evidence" value="ECO:0007669"/>
    <property type="project" value="UniProtKB-SubCell"/>
</dbReference>
<dbReference type="Pfam" id="PF01576">
    <property type="entry name" value="Myosin_tail_1"/>
    <property type="match status" value="1"/>
</dbReference>
<dbReference type="FunFam" id="1.20.5.370:FF:000002">
    <property type="entry name" value="Myosin heavy chain"/>
    <property type="match status" value="1"/>
</dbReference>
<dbReference type="Gene3D" id="1.20.5.4820">
    <property type="match status" value="1"/>
</dbReference>
<keyword evidence="18" id="KW-1185">Reference proteome</keyword>
<dbReference type="InterPro" id="IPR027417">
    <property type="entry name" value="P-loop_NTPase"/>
</dbReference>
<keyword evidence="6 14" id="KW-0547">Nucleotide-binding</keyword>
<evidence type="ECO:0000256" key="12">
    <source>
        <dbReference type="ARBA" id="ARBA00023203"/>
    </source>
</evidence>
<dbReference type="Gene3D" id="1.10.10.820">
    <property type="match status" value="1"/>
</dbReference>
<dbReference type="FunFam" id="3.40.850.10:FF:000024">
    <property type="entry name" value="Myosin heavy chain, isoform J"/>
    <property type="match status" value="1"/>
</dbReference>
<feature type="region of interest" description="Actin-binding" evidence="14">
    <location>
        <begin position="600"/>
        <end position="622"/>
    </location>
</feature>
<dbReference type="PROSITE" id="PS51456">
    <property type="entry name" value="MYOSIN_MOTOR"/>
    <property type="match status" value="1"/>
</dbReference>
<keyword evidence="11" id="KW-0514">Muscle protein</keyword>
<comment type="subunit">
    <text evidence="13">Muscle myosin is a hexameric protein that consists of 2 heavy chain subunits (MHC), 2 alkali light chain subunits (MLC) and 2 regulatory light chain subunits (MLC-2).</text>
</comment>
<keyword evidence="5" id="KW-0963">Cytoplasm</keyword>
<dbReference type="FunFam" id="1.20.5.370:FF:000001">
    <property type="entry name" value="Myosin heavy chain"/>
    <property type="match status" value="1"/>
</dbReference>
<dbReference type="InterPro" id="IPR001609">
    <property type="entry name" value="Myosin_head_motor_dom-like"/>
</dbReference>
<gene>
    <name evidence="17" type="primary">MYH7B</name>
</gene>
<keyword evidence="9 14" id="KW-0518">Myosin</keyword>
<evidence type="ECO:0000256" key="7">
    <source>
        <dbReference type="ARBA" id="ARBA00022840"/>
    </source>
</evidence>
<evidence type="ECO:0000256" key="6">
    <source>
        <dbReference type="ARBA" id="ARBA00022741"/>
    </source>
</evidence>
<dbReference type="FunFam" id="1.10.10.820:FF:000001">
    <property type="entry name" value="Myosin heavy chain"/>
    <property type="match status" value="1"/>
</dbReference>
<evidence type="ECO:0000256" key="3">
    <source>
        <dbReference type="ARBA" id="ARBA00022433"/>
    </source>
</evidence>
<dbReference type="Gene3D" id="1.20.5.340">
    <property type="match status" value="3"/>
</dbReference>
<dbReference type="GO" id="GO:0032982">
    <property type="term" value="C:myosin filament"/>
    <property type="evidence" value="ECO:0007669"/>
    <property type="project" value="UniProtKB-KW"/>
</dbReference>
<evidence type="ECO:0000313" key="17">
    <source>
        <dbReference type="Ensembl" id="ENSDNVP00000025943.1"/>
    </source>
</evidence>
<protein>
    <submittedName>
        <fullName evidence="17">Myosin heavy chain 7B</fullName>
    </submittedName>
</protein>
<dbReference type="FunFam" id="1.20.5.340:FF:000006">
    <property type="entry name" value="Myosin heavy chain"/>
    <property type="match status" value="1"/>
</dbReference>
<keyword evidence="10 14" id="KW-0505">Motor protein</keyword>
<evidence type="ECO:0000256" key="1">
    <source>
        <dbReference type="ARBA" id="ARBA00004657"/>
    </source>
</evidence>
<dbReference type="GO" id="GO:0016460">
    <property type="term" value="C:myosin II complex"/>
    <property type="evidence" value="ECO:0007669"/>
    <property type="project" value="TreeGrafter"/>
</dbReference>
<dbReference type="Gene3D" id="1.20.58.530">
    <property type="match status" value="1"/>
</dbReference>
<dbReference type="Ensembl" id="ENSDNVT00000031387.1">
    <property type="protein sequence ID" value="ENSDNVP00000025943.1"/>
    <property type="gene ID" value="ENSDNVG00000016509.1"/>
</dbReference>
<feature type="binding site" evidence="14">
    <location>
        <begin position="127"/>
        <end position="134"/>
    </location>
    <ligand>
        <name>ATP</name>
        <dbReference type="ChEBI" id="CHEBI:30616"/>
    </ligand>
</feature>
<dbReference type="SUPFAM" id="SSF52540">
    <property type="entry name" value="P-loop containing nucleoside triphosphate hydrolases"/>
    <property type="match status" value="1"/>
</dbReference>
<feature type="domain" description="Myosin motor" evidence="16">
    <location>
        <begin position="34"/>
        <end position="723"/>
    </location>
</feature>
<dbReference type="Gene3D" id="3.40.850.10">
    <property type="entry name" value="Kinesin motor domain"/>
    <property type="match status" value="1"/>
</dbReference>
<comment type="subcellular location">
    <subcellularLocation>
        <location evidence="1">Cytoplasm</location>
        <location evidence="1">Myofibril</location>
    </subcellularLocation>
</comment>
<evidence type="ECO:0000256" key="2">
    <source>
        <dbReference type="ARBA" id="ARBA00008314"/>
    </source>
</evidence>
<dbReference type="FunFam" id="1.20.5.370:FF:000009">
    <property type="entry name" value="Myosin heavy chain, isoform G"/>
    <property type="match status" value="1"/>
</dbReference>
<evidence type="ECO:0000256" key="14">
    <source>
        <dbReference type="PROSITE-ProRule" id="PRU00782"/>
    </source>
</evidence>
<evidence type="ECO:0000256" key="8">
    <source>
        <dbReference type="ARBA" id="ARBA00023054"/>
    </source>
</evidence>
<dbReference type="PRINTS" id="PR00193">
    <property type="entry name" value="MYOSINHEAVY"/>
</dbReference>
<feature type="compositionally biased region" description="Basic and acidic residues" evidence="15">
    <location>
        <begin position="1868"/>
        <end position="1882"/>
    </location>
</feature>
<evidence type="ECO:0000256" key="4">
    <source>
        <dbReference type="ARBA" id="ARBA00022481"/>
    </source>
</evidence>
<dbReference type="SUPFAM" id="SSF90257">
    <property type="entry name" value="Myosin rod fragments"/>
    <property type="match status" value="6"/>
</dbReference>
<dbReference type="FunFam" id="1.20.58.530:FF:000001">
    <property type="entry name" value="Myosin heavy chain"/>
    <property type="match status" value="1"/>
</dbReference>
<accession>A0A8C4KRT6</accession>
<dbReference type="Gene3D" id="1.20.5.370">
    <property type="match status" value="5"/>
</dbReference>
<dbReference type="FunFam" id="1.20.5.4820:FF:000001">
    <property type="entry name" value="Myosin heavy chain"/>
    <property type="match status" value="1"/>
</dbReference>